<evidence type="ECO:0000256" key="1">
    <source>
        <dbReference type="SAM" id="MobiDB-lite"/>
    </source>
</evidence>
<comment type="caution">
    <text evidence="2">The sequence shown here is derived from an EMBL/GenBank/DDBJ whole genome shotgun (WGS) entry which is preliminary data.</text>
</comment>
<reference evidence="2" key="1">
    <citation type="submission" date="2020-05" db="EMBL/GenBank/DDBJ databases">
        <title>Mycena genomes resolve the evolution of fungal bioluminescence.</title>
        <authorList>
            <person name="Tsai I.J."/>
        </authorList>
    </citation>
    <scope>NUCLEOTIDE SEQUENCE</scope>
    <source>
        <strain evidence="2">160909Yilan</strain>
    </source>
</reference>
<feature type="compositionally biased region" description="Pro residues" evidence="1">
    <location>
        <begin position="709"/>
        <end position="724"/>
    </location>
</feature>
<dbReference type="Proteomes" id="UP000623467">
    <property type="component" value="Unassembled WGS sequence"/>
</dbReference>
<keyword evidence="3" id="KW-1185">Reference proteome</keyword>
<dbReference type="InterPro" id="IPR041078">
    <property type="entry name" value="Plavaka"/>
</dbReference>
<dbReference type="AlphaFoldDB" id="A0A8H6XWJ3"/>
<feature type="region of interest" description="Disordered" evidence="1">
    <location>
        <begin position="310"/>
        <end position="340"/>
    </location>
</feature>
<dbReference type="EMBL" id="JACAZH010000016">
    <property type="protein sequence ID" value="KAF7349533.1"/>
    <property type="molecule type" value="Genomic_DNA"/>
</dbReference>
<dbReference type="Pfam" id="PF18759">
    <property type="entry name" value="Plavaka"/>
    <property type="match status" value="1"/>
</dbReference>
<feature type="compositionally biased region" description="Polar residues" evidence="1">
    <location>
        <begin position="414"/>
        <end position="426"/>
    </location>
</feature>
<feature type="region of interest" description="Disordered" evidence="1">
    <location>
        <begin position="396"/>
        <end position="446"/>
    </location>
</feature>
<feature type="compositionally biased region" description="Acidic residues" evidence="1">
    <location>
        <begin position="744"/>
        <end position="769"/>
    </location>
</feature>
<sequence>MPPPADVLTHCRRELMHAIWRLLLDDDFLDAYEHGIVLECHDGIFRRFFPRFFTYSADYPEKVLLATIRNLGKAPCPRCYLRKEDIPNLGTVQDKRKREKLGRTDEHIKKGFVTRVRDWIFKLGRSVKSKTFDYFLLERSWTPTSNAFSDRLSKFGLDPFKMLVPDFMHEFELGVFKSFFIHLLRILYAHGDSAIATLNQRFRWIPTFGRSTIRRFTQNTSALKKMAAWNYQNILLCSIPVVEGLLPEPFNSEILDLLFTFAEWHTLAKLKLHTETTLGLLDSVTTVLGRLLRRFKRVVCPEFATKELPSEEAARGRRQAKKAAQGKGKGRATTKTTPNAKEYNLNTYKFHSLGDYPSTIRWFGTSDSYSTQTGELEHRRVKAFLCSYKQEQAASTDDAAGAAEHDPIAHGNPRTYQGSASSVPDNSDSKSEALPYTTPDQHHHISPSRNFSLHLTSWLRSNHGDPAVANFLPKLQEHVLSRLAHPDWTGDGTEFTPQERFRLVVKNQRIYMHKILRVNYTTYDVRRGQDCLNPRTHSDVMFLASEDAPHPFAYAQVIGVFHADFLNTADGSGKLESMEFLWVRRYRLDPSYRSGFKRKRYHRVEFVPQSDPDAFGFLNPDEVIRGAHLIPAFASGRTKELLSPDSIGRLPRDGLEDDEDWRYYYVNFFVDRDMYMRYIGGGVGHYQVPIPPEEDLALRSDSDDEDPEPTPPGSPSPVPSPPRTPEPRPESALSDHSNSSKSEDDPEASDSEPEDDDEEPEDDDDDEEPNIGPEDGTGEMEDEVDEGYAPL</sequence>
<evidence type="ECO:0000313" key="2">
    <source>
        <dbReference type="EMBL" id="KAF7349533.1"/>
    </source>
</evidence>
<accession>A0A8H6XWJ3</accession>
<protein>
    <submittedName>
        <fullName evidence="2">Uncharacterized protein</fullName>
    </submittedName>
</protein>
<organism evidence="2 3">
    <name type="scientific">Mycena sanguinolenta</name>
    <dbReference type="NCBI Taxonomy" id="230812"/>
    <lineage>
        <taxon>Eukaryota</taxon>
        <taxon>Fungi</taxon>
        <taxon>Dikarya</taxon>
        <taxon>Basidiomycota</taxon>
        <taxon>Agaricomycotina</taxon>
        <taxon>Agaricomycetes</taxon>
        <taxon>Agaricomycetidae</taxon>
        <taxon>Agaricales</taxon>
        <taxon>Marasmiineae</taxon>
        <taxon>Mycenaceae</taxon>
        <taxon>Mycena</taxon>
    </lineage>
</organism>
<feature type="region of interest" description="Disordered" evidence="1">
    <location>
        <begin position="696"/>
        <end position="791"/>
    </location>
</feature>
<name>A0A8H6XWJ3_9AGAR</name>
<feature type="compositionally biased region" description="Acidic residues" evidence="1">
    <location>
        <begin position="776"/>
        <end position="791"/>
    </location>
</feature>
<proteinExistence type="predicted"/>
<dbReference type="OrthoDB" id="2687259at2759"/>
<gene>
    <name evidence="2" type="ORF">MSAN_01743700</name>
</gene>
<evidence type="ECO:0000313" key="3">
    <source>
        <dbReference type="Proteomes" id="UP000623467"/>
    </source>
</evidence>
<feature type="compositionally biased region" description="Low complexity" evidence="1">
    <location>
        <begin position="322"/>
        <end position="337"/>
    </location>
</feature>